<dbReference type="AlphaFoldDB" id="A0A5C5ZTX6"/>
<comment type="caution">
    <text evidence="2">The sequence shown here is derived from an EMBL/GenBank/DDBJ whole genome shotgun (WGS) entry which is preliminary data.</text>
</comment>
<feature type="signal peptide" evidence="1">
    <location>
        <begin position="1"/>
        <end position="30"/>
    </location>
</feature>
<organism evidence="2 3">
    <name type="scientific">Pseudobythopirellula maris</name>
    <dbReference type="NCBI Taxonomy" id="2527991"/>
    <lineage>
        <taxon>Bacteria</taxon>
        <taxon>Pseudomonadati</taxon>
        <taxon>Planctomycetota</taxon>
        <taxon>Planctomycetia</taxon>
        <taxon>Pirellulales</taxon>
        <taxon>Lacipirellulaceae</taxon>
        <taxon>Pseudobythopirellula</taxon>
    </lineage>
</organism>
<evidence type="ECO:0000313" key="2">
    <source>
        <dbReference type="EMBL" id="TWT90656.1"/>
    </source>
</evidence>
<accession>A0A5C5ZTX6</accession>
<keyword evidence="3" id="KW-1185">Reference proteome</keyword>
<dbReference type="RefSeq" id="WP_146397718.1">
    <property type="nucleotide sequence ID" value="NZ_SJPQ01000001.1"/>
</dbReference>
<dbReference type="EMBL" id="SJPQ01000001">
    <property type="protein sequence ID" value="TWT90656.1"/>
    <property type="molecule type" value="Genomic_DNA"/>
</dbReference>
<protein>
    <recommendedName>
        <fullName evidence="4">PEP-CTERM protein-sorting domain-containing protein</fullName>
    </recommendedName>
</protein>
<sequence precursor="true">MALRRVPFTRCLFAAAALLAVSTAAPLMQAETLRYAIDPGGRMTYFPSPFTPIDGCQPNSAECEFGVSGSFSVDYDSTTDSAVLLDLDLMLTGNDAVQIAPPVATLTSKLAVEAYLASRQFDDLPTAGPFDTYTDQSHPALVLTSFNNGVSLAGGYDTRAMDGDGVVFILTASVIPEPASLALTAPLALLLLRRRRGLQGC</sequence>
<evidence type="ECO:0000313" key="3">
    <source>
        <dbReference type="Proteomes" id="UP000315440"/>
    </source>
</evidence>
<dbReference type="Proteomes" id="UP000315440">
    <property type="component" value="Unassembled WGS sequence"/>
</dbReference>
<keyword evidence="1" id="KW-0732">Signal</keyword>
<dbReference type="OrthoDB" id="9930639at2"/>
<feature type="chain" id="PRO_5022891538" description="PEP-CTERM protein-sorting domain-containing protein" evidence="1">
    <location>
        <begin position="31"/>
        <end position="201"/>
    </location>
</feature>
<name>A0A5C5ZTX6_9BACT</name>
<evidence type="ECO:0008006" key="4">
    <source>
        <dbReference type="Google" id="ProtNLM"/>
    </source>
</evidence>
<gene>
    <name evidence="2" type="ORF">Mal64_10500</name>
</gene>
<proteinExistence type="predicted"/>
<evidence type="ECO:0000256" key="1">
    <source>
        <dbReference type="SAM" id="SignalP"/>
    </source>
</evidence>
<reference evidence="2 3" key="1">
    <citation type="submission" date="2019-02" db="EMBL/GenBank/DDBJ databases">
        <title>Deep-cultivation of Planctomycetes and their phenomic and genomic characterization uncovers novel biology.</title>
        <authorList>
            <person name="Wiegand S."/>
            <person name="Jogler M."/>
            <person name="Boedeker C."/>
            <person name="Pinto D."/>
            <person name="Vollmers J."/>
            <person name="Rivas-Marin E."/>
            <person name="Kohn T."/>
            <person name="Peeters S.H."/>
            <person name="Heuer A."/>
            <person name="Rast P."/>
            <person name="Oberbeckmann S."/>
            <person name="Bunk B."/>
            <person name="Jeske O."/>
            <person name="Meyerdierks A."/>
            <person name="Storesund J.E."/>
            <person name="Kallscheuer N."/>
            <person name="Luecker S."/>
            <person name="Lage O.M."/>
            <person name="Pohl T."/>
            <person name="Merkel B.J."/>
            <person name="Hornburger P."/>
            <person name="Mueller R.-W."/>
            <person name="Bruemmer F."/>
            <person name="Labrenz M."/>
            <person name="Spormann A.M."/>
            <person name="Op Den Camp H."/>
            <person name="Overmann J."/>
            <person name="Amann R."/>
            <person name="Jetten M.S.M."/>
            <person name="Mascher T."/>
            <person name="Medema M.H."/>
            <person name="Devos D.P."/>
            <person name="Kaster A.-K."/>
            <person name="Ovreas L."/>
            <person name="Rohde M."/>
            <person name="Galperin M.Y."/>
            <person name="Jogler C."/>
        </authorList>
    </citation>
    <scope>NUCLEOTIDE SEQUENCE [LARGE SCALE GENOMIC DNA]</scope>
    <source>
        <strain evidence="2 3">Mal64</strain>
    </source>
</reference>